<dbReference type="NCBIfam" id="TIGR00254">
    <property type="entry name" value="GGDEF"/>
    <property type="match status" value="1"/>
</dbReference>
<reference evidence="6" key="1">
    <citation type="submission" date="2016-10" db="EMBL/GenBank/DDBJ databases">
        <authorList>
            <person name="Varghese N."/>
            <person name="Submissions S."/>
        </authorList>
    </citation>
    <scope>NUCLEOTIDE SEQUENCE [LARGE SCALE GENOMIC DNA]</scope>
    <source>
        <strain evidence="6">LMG 26867</strain>
    </source>
</reference>
<evidence type="ECO:0000256" key="1">
    <source>
        <dbReference type="ARBA" id="ARBA00012528"/>
    </source>
</evidence>
<dbReference type="InterPro" id="IPR050469">
    <property type="entry name" value="Diguanylate_Cyclase"/>
</dbReference>
<dbReference type="Gene3D" id="3.30.70.270">
    <property type="match status" value="1"/>
</dbReference>
<dbReference type="PROSITE" id="PS50887">
    <property type="entry name" value="GGDEF"/>
    <property type="match status" value="1"/>
</dbReference>
<dbReference type="Proteomes" id="UP000198481">
    <property type="component" value="Chromosome I"/>
</dbReference>
<evidence type="ECO:0000313" key="4">
    <source>
        <dbReference type="EMBL" id="PWE41770.1"/>
    </source>
</evidence>
<feature type="domain" description="GGDEF" evidence="3">
    <location>
        <begin position="77"/>
        <end position="210"/>
    </location>
</feature>
<evidence type="ECO:0000256" key="2">
    <source>
        <dbReference type="ARBA" id="ARBA00034247"/>
    </source>
</evidence>
<dbReference type="CDD" id="cd01949">
    <property type="entry name" value="GGDEF"/>
    <property type="match status" value="1"/>
</dbReference>
<name>A0A1H1MMH7_9PSED</name>
<dbReference type="Pfam" id="PF00990">
    <property type="entry name" value="GGDEF"/>
    <property type="match status" value="1"/>
</dbReference>
<gene>
    <name evidence="4" type="ORF">C9I49_20760</name>
    <name evidence="5" type="ORF">SAMN05216222_0194</name>
</gene>
<dbReference type="GO" id="GO:0043709">
    <property type="term" value="P:cell adhesion involved in single-species biofilm formation"/>
    <property type="evidence" value="ECO:0007669"/>
    <property type="project" value="TreeGrafter"/>
</dbReference>
<dbReference type="Proteomes" id="UP000245056">
    <property type="component" value="Unassembled WGS sequence"/>
</dbReference>
<dbReference type="PANTHER" id="PTHR45138">
    <property type="entry name" value="REGULATORY COMPONENTS OF SENSORY TRANSDUCTION SYSTEM"/>
    <property type="match status" value="1"/>
</dbReference>
<proteinExistence type="predicted"/>
<dbReference type="InterPro" id="IPR043128">
    <property type="entry name" value="Rev_trsase/Diguanyl_cyclase"/>
</dbReference>
<dbReference type="RefSeq" id="WP_092269569.1">
    <property type="nucleotide sequence ID" value="NZ_LT629762.1"/>
</dbReference>
<reference evidence="5" key="2">
    <citation type="submission" date="2016-10" db="EMBL/GenBank/DDBJ databases">
        <authorList>
            <person name="de Groot N.N."/>
        </authorList>
    </citation>
    <scope>NUCLEOTIDE SEQUENCE [LARGE SCALE GENOMIC DNA]</scope>
    <source>
        <strain evidence="5">LMG 26867</strain>
    </source>
</reference>
<dbReference type="InterPro" id="IPR000160">
    <property type="entry name" value="GGDEF_dom"/>
</dbReference>
<dbReference type="EC" id="2.7.7.65" evidence="1"/>
<reference evidence="4 7" key="3">
    <citation type="submission" date="2018-05" db="EMBL/GenBank/DDBJ databases">
        <title>Genome sequences of two Antarctic strains of Pseudomonas prosekii: insights into adaptation to extreme conditions.</title>
        <authorList>
            <person name="Snopkova K."/>
            <person name="Dufkova K."/>
            <person name="Cejkova D."/>
            <person name="Sedlacek I."/>
            <person name="Smajs D."/>
        </authorList>
    </citation>
    <scope>NUCLEOTIDE SEQUENCE [LARGE SCALE GENOMIC DNA]</scope>
    <source>
        <strain evidence="4 7">P2673</strain>
    </source>
</reference>
<dbReference type="GO" id="GO:1902201">
    <property type="term" value="P:negative regulation of bacterial-type flagellum-dependent cell motility"/>
    <property type="evidence" value="ECO:0007669"/>
    <property type="project" value="TreeGrafter"/>
</dbReference>
<accession>A0A1H1MMH7</accession>
<dbReference type="AlphaFoldDB" id="A0A1H1MMH7"/>
<dbReference type="InterPro" id="IPR029787">
    <property type="entry name" value="Nucleotide_cyclase"/>
</dbReference>
<dbReference type="OrthoDB" id="9812358at2"/>
<dbReference type="EMBL" id="QFAW01000032">
    <property type="protein sequence ID" value="PWE41770.1"/>
    <property type="molecule type" value="Genomic_DNA"/>
</dbReference>
<evidence type="ECO:0000313" key="6">
    <source>
        <dbReference type="Proteomes" id="UP000198481"/>
    </source>
</evidence>
<dbReference type="EMBL" id="LT629762">
    <property type="protein sequence ID" value="SDR87159.1"/>
    <property type="molecule type" value="Genomic_DNA"/>
</dbReference>
<dbReference type="SUPFAM" id="SSF55073">
    <property type="entry name" value="Nucleotide cyclase"/>
    <property type="match status" value="1"/>
</dbReference>
<comment type="catalytic activity">
    <reaction evidence="2">
        <text>2 GTP = 3',3'-c-di-GMP + 2 diphosphate</text>
        <dbReference type="Rhea" id="RHEA:24898"/>
        <dbReference type="ChEBI" id="CHEBI:33019"/>
        <dbReference type="ChEBI" id="CHEBI:37565"/>
        <dbReference type="ChEBI" id="CHEBI:58805"/>
        <dbReference type="EC" id="2.7.7.65"/>
    </reaction>
</comment>
<dbReference type="GO" id="GO:0005886">
    <property type="term" value="C:plasma membrane"/>
    <property type="evidence" value="ECO:0007669"/>
    <property type="project" value="TreeGrafter"/>
</dbReference>
<evidence type="ECO:0000259" key="3">
    <source>
        <dbReference type="PROSITE" id="PS50887"/>
    </source>
</evidence>
<dbReference type="GO" id="GO:0052621">
    <property type="term" value="F:diguanylate cyclase activity"/>
    <property type="evidence" value="ECO:0007669"/>
    <property type="project" value="UniProtKB-EC"/>
</dbReference>
<dbReference type="SMART" id="SM00267">
    <property type="entry name" value="GGDEF"/>
    <property type="match status" value="1"/>
</dbReference>
<evidence type="ECO:0000313" key="5">
    <source>
        <dbReference type="EMBL" id="SDR87159.1"/>
    </source>
</evidence>
<sequence length="215" mass="23435">MLLPGKPIKPGTFADAVHGPDTALQERELLRELARKAEQELTAVQVASLDELTLLPNCHGFEALAQMGLDACLALGKPATLLSFDLDHFQHINQLYGRAEGDDALKTFADVLRIAFRESDVIGRMGGDEFAALLTGASAVDVRAIRARLEEMLDERNATVHRAYDIRFSIRQIEFHPALHRTVGGLLRAISRQVGCEPLGGVQQPGVVAEPADHL</sequence>
<dbReference type="STRING" id="1148509.SAMN05216222_0194"/>
<dbReference type="PANTHER" id="PTHR45138:SF9">
    <property type="entry name" value="DIGUANYLATE CYCLASE DGCM-RELATED"/>
    <property type="match status" value="1"/>
</dbReference>
<organism evidence="5 6">
    <name type="scientific">Pseudomonas prosekii</name>
    <dbReference type="NCBI Taxonomy" id="1148509"/>
    <lineage>
        <taxon>Bacteria</taxon>
        <taxon>Pseudomonadati</taxon>
        <taxon>Pseudomonadota</taxon>
        <taxon>Gammaproteobacteria</taxon>
        <taxon>Pseudomonadales</taxon>
        <taxon>Pseudomonadaceae</taxon>
        <taxon>Pseudomonas</taxon>
    </lineage>
</organism>
<protein>
    <recommendedName>
        <fullName evidence="1">diguanylate cyclase</fullName>
        <ecNumber evidence="1">2.7.7.65</ecNumber>
    </recommendedName>
</protein>
<evidence type="ECO:0000313" key="7">
    <source>
        <dbReference type="Proteomes" id="UP000245056"/>
    </source>
</evidence>